<dbReference type="InterPro" id="IPR036388">
    <property type="entry name" value="WH-like_DNA-bd_sf"/>
</dbReference>
<name>A0A448MUC0_9ACTN</name>
<gene>
    <name evidence="2" type="ORF">NCTC12967_00018</name>
</gene>
<dbReference type="SMART" id="SM00418">
    <property type="entry name" value="HTH_ARSR"/>
    <property type="match status" value="1"/>
</dbReference>
<dbReference type="PRINTS" id="PR00778">
    <property type="entry name" value="HTHARSR"/>
</dbReference>
<dbReference type="Pfam" id="PF12840">
    <property type="entry name" value="HTH_20"/>
    <property type="match status" value="1"/>
</dbReference>
<evidence type="ECO:0000259" key="1">
    <source>
        <dbReference type="SMART" id="SM00418"/>
    </source>
</evidence>
<dbReference type="GO" id="GO:0003700">
    <property type="term" value="F:DNA-binding transcription factor activity"/>
    <property type="evidence" value="ECO:0007669"/>
    <property type="project" value="InterPro"/>
</dbReference>
<proteinExistence type="predicted"/>
<accession>A0A448MUC0</accession>
<evidence type="ECO:0000313" key="3">
    <source>
        <dbReference type="Proteomes" id="UP000273044"/>
    </source>
</evidence>
<dbReference type="Proteomes" id="UP000273044">
    <property type="component" value="Chromosome"/>
</dbReference>
<evidence type="ECO:0000313" key="2">
    <source>
        <dbReference type="EMBL" id="VEH68763.1"/>
    </source>
</evidence>
<organism evidence="2 3">
    <name type="scientific">Arachnia propionica</name>
    <dbReference type="NCBI Taxonomy" id="1750"/>
    <lineage>
        <taxon>Bacteria</taxon>
        <taxon>Bacillati</taxon>
        <taxon>Actinomycetota</taxon>
        <taxon>Actinomycetes</taxon>
        <taxon>Propionibacteriales</taxon>
        <taxon>Propionibacteriaceae</taxon>
        <taxon>Arachnia</taxon>
    </lineage>
</organism>
<keyword evidence="3" id="KW-1185">Reference proteome</keyword>
<dbReference type="SUPFAM" id="SSF46785">
    <property type="entry name" value="Winged helix' DNA-binding domain"/>
    <property type="match status" value="1"/>
</dbReference>
<dbReference type="InterPro" id="IPR011991">
    <property type="entry name" value="ArsR-like_HTH"/>
</dbReference>
<feature type="domain" description="HTH arsR-type" evidence="1">
    <location>
        <begin position="30"/>
        <end position="107"/>
    </location>
</feature>
<protein>
    <submittedName>
        <fullName evidence="2">Helix-turn-helix domain</fullName>
    </submittedName>
</protein>
<dbReference type="RefSeq" id="WP_255265832.1">
    <property type="nucleotide sequence ID" value="NZ_CAUVFX010000016.1"/>
</dbReference>
<dbReference type="AlphaFoldDB" id="A0A448MUC0"/>
<dbReference type="InterPro" id="IPR036390">
    <property type="entry name" value="WH_DNA-bd_sf"/>
</dbReference>
<dbReference type="InterPro" id="IPR001845">
    <property type="entry name" value="HTH_ArsR_DNA-bd_dom"/>
</dbReference>
<dbReference type="Gene3D" id="1.10.10.10">
    <property type="entry name" value="Winged helix-like DNA-binding domain superfamily/Winged helix DNA-binding domain"/>
    <property type="match status" value="1"/>
</dbReference>
<dbReference type="CDD" id="cd00090">
    <property type="entry name" value="HTH_ARSR"/>
    <property type="match status" value="1"/>
</dbReference>
<dbReference type="EMBL" id="LR134406">
    <property type="protein sequence ID" value="VEH68763.1"/>
    <property type="molecule type" value="Genomic_DNA"/>
</dbReference>
<sequence>MQESLHNLLENHVTPRIYQHPDTEEISLPRVLAALSDPTRLEMIRRLADGQEHDSLELADNLPRSTLTYHTRILREAGVTWSRNVGRSCLIALRREDLDARFPGVIPAVVENISTPPGQS</sequence>
<reference evidence="2 3" key="1">
    <citation type="submission" date="2018-12" db="EMBL/GenBank/DDBJ databases">
        <authorList>
            <consortium name="Pathogen Informatics"/>
        </authorList>
    </citation>
    <scope>NUCLEOTIDE SEQUENCE [LARGE SCALE GENOMIC DNA]</scope>
    <source>
        <strain evidence="2 3">NCTC12967</strain>
    </source>
</reference>
<dbReference type="GeneID" id="64405531"/>